<evidence type="ECO:0000313" key="10">
    <source>
        <dbReference type="Proteomes" id="UP000007947"/>
    </source>
</evidence>
<reference evidence="9 10" key="1">
    <citation type="submission" date="2011-05" db="EMBL/GenBank/DDBJ databases">
        <title>Whole genome sequence of Microlunatus phosphovorus NM-1.</title>
        <authorList>
            <person name="Hosoyama A."/>
            <person name="Sasaki K."/>
            <person name="Harada T."/>
            <person name="Igarashi R."/>
            <person name="Kawakoshi A."/>
            <person name="Sasagawa M."/>
            <person name="Fukada J."/>
            <person name="Nakamura S."/>
            <person name="Katano Y."/>
            <person name="Hanada S."/>
            <person name="Kamagata Y."/>
            <person name="Nakamura N."/>
            <person name="Yamazaki S."/>
            <person name="Fujita N."/>
        </authorList>
    </citation>
    <scope>NUCLEOTIDE SEQUENCE [LARGE SCALE GENOMIC DNA]</scope>
    <source>
        <strain evidence="10">ATCC 700054 / DSM 10555 / JCM 9379 / NBRC 101784 / NCIMB 13414 / VKM Ac-1990 / NM-1</strain>
    </source>
</reference>
<dbReference type="InterPro" id="IPR036962">
    <property type="entry name" value="Glyco_hydro_3_N_sf"/>
</dbReference>
<comment type="catalytic activity">
    <reaction evidence="1">
        <text>Hydrolysis of terminal non-reducing N-acetyl-D-hexosamine residues in N-acetyl-beta-D-hexosaminides.</text>
        <dbReference type="EC" id="3.2.1.52"/>
    </reaction>
</comment>
<feature type="chain" id="PRO_5039463148" description="beta-N-acetylhexosaminidase" evidence="7">
    <location>
        <begin position="22"/>
        <end position="438"/>
    </location>
</feature>
<dbReference type="HOGENOM" id="CLU_008392_0_1_11"/>
<dbReference type="InterPro" id="IPR017853">
    <property type="entry name" value="GH"/>
</dbReference>
<dbReference type="Proteomes" id="UP000007947">
    <property type="component" value="Chromosome"/>
</dbReference>
<dbReference type="SUPFAM" id="SSF51445">
    <property type="entry name" value="(Trans)glycosidases"/>
    <property type="match status" value="1"/>
</dbReference>
<dbReference type="PROSITE" id="PS00775">
    <property type="entry name" value="GLYCOSYL_HYDROL_F3"/>
    <property type="match status" value="1"/>
</dbReference>
<dbReference type="eggNOG" id="COG1472">
    <property type="taxonomic scope" value="Bacteria"/>
</dbReference>
<evidence type="ECO:0000256" key="5">
    <source>
        <dbReference type="ARBA" id="ARBA00023295"/>
    </source>
</evidence>
<name>F5XF55_MICPN</name>
<evidence type="ECO:0000259" key="8">
    <source>
        <dbReference type="Pfam" id="PF00933"/>
    </source>
</evidence>
<protein>
    <recommendedName>
        <fullName evidence="3">beta-N-acetylhexosaminidase</fullName>
        <ecNumber evidence="3">3.2.1.52</ecNumber>
    </recommendedName>
</protein>
<feature type="domain" description="Glycoside hydrolase family 3 N-terminal" evidence="8">
    <location>
        <begin position="105"/>
        <end position="429"/>
    </location>
</feature>
<dbReference type="EMBL" id="AP012204">
    <property type="protein sequence ID" value="BAK37793.1"/>
    <property type="molecule type" value="Genomic_DNA"/>
</dbReference>
<accession>F5XF55</accession>
<dbReference type="OrthoDB" id="9805821at2"/>
<dbReference type="KEGG" id="mph:MLP_47790"/>
<dbReference type="InterPro" id="IPR019800">
    <property type="entry name" value="Glyco_hydro_3_AS"/>
</dbReference>
<evidence type="ECO:0000256" key="3">
    <source>
        <dbReference type="ARBA" id="ARBA00012663"/>
    </source>
</evidence>
<dbReference type="PROSITE" id="PS51257">
    <property type="entry name" value="PROKAR_LIPOPROTEIN"/>
    <property type="match status" value="1"/>
</dbReference>
<dbReference type="AlphaFoldDB" id="F5XF55"/>
<dbReference type="GO" id="GO:0004563">
    <property type="term" value="F:beta-N-acetylhexosaminidase activity"/>
    <property type="evidence" value="ECO:0007669"/>
    <property type="project" value="UniProtKB-EC"/>
</dbReference>
<keyword evidence="10" id="KW-1185">Reference proteome</keyword>
<dbReference type="InterPro" id="IPR050226">
    <property type="entry name" value="NagZ_Beta-hexosaminidase"/>
</dbReference>
<dbReference type="InterPro" id="IPR001764">
    <property type="entry name" value="Glyco_hydro_3_N"/>
</dbReference>
<keyword evidence="4" id="KW-0378">Hydrolase</keyword>
<evidence type="ECO:0000313" key="9">
    <source>
        <dbReference type="EMBL" id="BAK37793.1"/>
    </source>
</evidence>
<comment type="similarity">
    <text evidence="2">Belongs to the glycosyl hydrolase 3 family.</text>
</comment>
<feature type="compositionally biased region" description="Polar residues" evidence="6">
    <location>
        <begin position="34"/>
        <end position="47"/>
    </location>
</feature>
<evidence type="ECO:0000256" key="6">
    <source>
        <dbReference type="SAM" id="MobiDB-lite"/>
    </source>
</evidence>
<evidence type="ECO:0000256" key="2">
    <source>
        <dbReference type="ARBA" id="ARBA00005336"/>
    </source>
</evidence>
<feature type="signal peptide" evidence="7">
    <location>
        <begin position="1"/>
        <end position="21"/>
    </location>
</feature>
<sequence length="438" mass="44698">MRRRGLAGVVIGVVCGLTLVACGNSPGAVPSPGAASTSGTAETPSQVASGLPSTSASPGAPANPTSTSTATSTSTVKPTTMPTPSSTQSENPTAQCKALAASLSLRDQVGQLLMVAVPSTGVGSSAAKAVHDSRTGAVILLGNTTAGQSRILAVTKQARDAARTPKGIKILLAADQEGGMVQRLQGKGFDRIPSAQEQAQESAAELRRDATRWGKQLGRAGINANLAPVADVVPKDMQSVNQPIGLLRRGYGSNPTKVAAHVAAFVEGMDAAGIATSVKHFPGLGRVRGNTDFVARVVDDTTTRHDKALKPFAAGVDAGTDMVMVSSAYYSEIDAKRRAAFSPIVVKGMIRDDLGFEGVVISDDLAAAAMRDLAPGTRLLRFLKAGGDLAIVGDPSIVASMADAVVAEAKKDDALAAAIETAAARVLQLKDRRGLASC</sequence>
<dbReference type="GO" id="GO:0005975">
    <property type="term" value="P:carbohydrate metabolic process"/>
    <property type="evidence" value="ECO:0007669"/>
    <property type="project" value="InterPro"/>
</dbReference>
<feature type="region of interest" description="Disordered" evidence="6">
    <location>
        <begin position="28"/>
        <end position="94"/>
    </location>
</feature>
<dbReference type="EC" id="3.2.1.52" evidence="3"/>
<dbReference type="STRING" id="1032480.MLP_47790"/>
<keyword evidence="5 9" id="KW-0326">Glycosidase</keyword>
<keyword evidence="7" id="KW-0732">Signal</keyword>
<evidence type="ECO:0000256" key="1">
    <source>
        <dbReference type="ARBA" id="ARBA00001231"/>
    </source>
</evidence>
<proteinExistence type="inferred from homology"/>
<gene>
    <name evidence="9" type="ordered locus">MLP_47790</name>
</gene>
<evidence type="ECO:0000256" key="7">
    <source>
        <dbReference type="SAM" id="SignalP"/>
    </source>
</evidence>
<dbReference type="PANTHER" id="PTHR30480:SF13">
    <property type="entry name" value="BETA-HEXOSAMINIDASE"/>
    <property type="match status" value="1"/>
</dbReference>
<dbReference type="PANTHER" id="PTHR30480">
    <property type="entry name" value="BETA-HEXOSAMINIDASE-RELATED"/>
    <property type="match status" value="1"/>
</dbReference>
<dbReference type="GO" id="GO:0009254">
    <property type="term" value="P:peptidoglycan turnover"/>
    <property type="evidence" value="ECO:0007669"/>
    <property type="project" value="TreeGrafter"/>
</dbReference>
<organism evidence="9 10">
    <name type="scientific">Microlunatus phosphovorus (strain ATCC 700054 / DSM 10555 / JCM 9379 / NBRC 101784 / NCIMB 13414 / VKM Ac-1990 / NM-1)</name>
    <dbReference type="NCBI Taxonomy" id="1032480"/>
    <lineage>
        <taxon>Bacteria</taxon>
        <taxon>Bacillati</taxon>
        <taxon>Actinomycetota</taxon>
        <taxon>Actinomycetes</taxon>
        <taxon>Propionibacteriales</taxon>
        <taxon>Propionibacteriaceae</taxon>
        <taxon>Microlunatus</taxon>
    </lineage>
</organism>
<feature type="compositionally biased region" description="Low complexity" evidence="6">
    <location>
        <begin position="48"/>
        <end position="89"/>
    </location>
</feature>
<dbReference type="Pfam" id="PF00933">
    <property type="entry name" value="Glyco_hydro_3"/>
    <property type="match status" value="1"/>
</dbReference>
<dbReference type="RefSeq" id="WP_013865617.1">
    <property type="nucleotide sequence ID" value="NC_015635.1"/>
</dbReference>
<evidence type="ECO:0000256" key="4">
    <source>
        <dbReference type="ARBA" id="ARBA00022801"/>
    </source>
</evidence>
<dbReference type="Gene3D" id="3.20.20.300">
    <property type="entry name" value="Glycoside hydrolase, family 3, N-terminal domain"/>
    <property type="match status" value="1"/>
</dbReference>